<dbReference type="AlphaFoldDB" id="A0A0C9UI66"/>
<organism evidence="1 2">
    <name type="scientific">Sphaerobolus stellatus (strain SS14)</name>
    <dbReference type="NCBI Taxonomy" id="990650"/>
    <lineage>
        <taxon>Eukaryota</taxon>
        <taxon>Fungi</taxon>
        <taxon>Dikarya</taxon>
        <taxon>Basidiomycota</taxon>
        <taxon>Agaricomycotina</taxon>
        <taxon>Agaricomycetes</taxon>
        <taxon>Phallomycetidae</taxon>
        <taxon>Geastrales</taxon>
        <taxon>Sphaerobolaceae</taxon>
        <taxon>Sphaerobolus</taxon>
    </lineage>
</organism>
<gene>
    <name evidence="1" type="ORF">M422DRAFT_54526</name>
</gene>
<sequence>MDFDFLQEDVEAIMCHYSDWSNFGLLYMGVKQHVPLREVLILSPISIECSNTIIDTFRGRPLRVLALKPNEKATVEHLRYIVQTYPNLQSSQFMNVDLEDWEMRRSTSVGTEKTQQTRIPGLEHLSDEDEVEHEYTLKKDPNPEIVKGLYDEYFPELEDHCPGLQRVIIRILDLSFVFKLRRNEGENVADGFNTWEMDVNDILPKSPNTTAWKPGVY</sequence>
<evidence type="ECO:0000313" key="1">
    <source>
        <dbReference type="EMBL" id="KIJ28637.1"/>
    </source>
</evidence>
<accession>A0A0C9UI66</accession>
<dbReference type="Proteomes" id="UP000054279">
    <property type="component" value="Unassembled WGS sequence"/>
</dbReference>
<keyword evidence="2" id="KW-1185">Reference proteome</keyword>
<protein>
    <submittedName>
        <fullName evidence="1">Uncharacterized protein</fullName>
    </submittedName>
</protein>
<evidence type="ECO:0000313" key="2">
    <source>
        <dbReference type="Proteomes" id="UP000054279"/>
    </source>
</evidence>
<name>A0A0C9UI66_SPHS4</name>
<dbReference type="HOGENOM" id="CLU_1272973_0_0_1"/>
<proteinExistence type="predicted"/>
<dbReference type="EMBL" id="KN837301">
    <property type="protein sequence ID" value="KIJ28637.1"/>
    <property type="molecule type" value="Genomic_DNA"/>
</dbReference>
<reference evidence="1 2" key="1">
    <citation type="submission" date="2014-06" db="EMBL/GenBank/DDBJ databases">
        <title>Evolutionary Origins and Diversification of the Mycorrhizal Mutualists.</title>
        <authorList>
            <consortium name="DOE Joint Genome Institute"/>
            <consortium name="Mycorrhizal Genomics Consortium"/>
            <person name="Kohler A."/>
            <person name="Kuo A."/>
            <person name="Nagy L.G."/>
            <person name="Floudas D."/>
            <person name="Copeland A."/>
            <person name="Barry K.W."/>
            <person name="Cichocki N."/>
            <person name="Veneault-Fourrey C."/>
            <person name="LaButti K."/>
            <person name="Lindquist E.A."/>
            <person name="Lipzen A."/>
            <person name="Lundell T."/>
            <person name="Morin E."/>
            <person name="Murat C."/>
            <person name="Riley R."/>
            <person name="Ohm R."/>
            <person name="Sun H."/>
            <person name="Tunlid A."/>
            <person name="Henrissat B."/>
            <person name="Grigoriev I.V."/>
            <person name="Hibbett D.S."/>
            <person name="Martin F."/>
        </authorList>
    </citation>
    <scope>NUCLEOTIDE SEQUENCE [LARGE SCALE GENOMIC DNA]</scope>
    <source>
        <strain evidence="1 2">SS14</strain>
    </source>
</reference>